<organism evidence="1 2">
    <name type="scientific">Banduia mediterranea</name>
    <dbReference type="NCBI Taxonomy" id="3075609"/>
    <lineage>
        <taxon>Bacteria</taxon>
        <taxon>Pseudomonadati</taxon>
        <taxon>Pseudomonadota</taxon>
        <taxon>Gammaproteobacteria</taxon>
        <taxon>Nevskiales</taxon>
        <taxon>Algiphilaceae</taxon>
        <taxon>Banduia</taxon>
    </lineage>
</organism>
<protein>
    <recommendedName>
        <fullName evidence="3">Transposase</fullName>
    </recommendedName>
</protein>
<evidence type="ECO:0000313" key="1">
    <source>
        <dbReference type="EMBL" id="MDT0497130.1"/>
    </source>
</evidence>
<keyword evidence="2" id="KW-1185">Reference proteome</keyword>
<evidence type="ECO:0008006" key="3">
    <source>
        <dbReference type="Google" id="ProtNLM"/>
    </source>
</evidence>
<proteinExistence type="predicted"/>
<sequence length="51" mass="5797">MARPLRIEFPDAIHHVMARGNARQAIFLNDEGRDAYESGHRQLPQIGVHFG</sequence>
<reference evidence="1 2" key="1">
    <citation type="submission" date="2023-09" db="EMBL/GenBank/DDBJ databases">
        <authorList>
            <person name="Rey-Velasco X."/>
        </authorList>
    </citation>
    <scope>NUCLEOTIDE SEQUENCE [LARGE SCALE GENOMIC DNA]</scope>
    <source>
        <strain evidence="1 2">W345</strain>
    </source>
</reference>
<name>A0ABU2WGY8_9GAMM</name>
<evidence type="ECO:0000313" key="2">
    <source>
        <dbReference type="Proteomes" id="UP001254608"/>
    </source>
</evidence>
<gene>
    <name evidence="1" type="ORF">RM530_07090</name>
</gene>
<comment type="caution">
    <text evidence="1">The sequence shown here is derived from an EMBL/GenBank/DDBJ whole genome shotgun (WGS) entry which is preliminary data.</text>
</comment>
<dbReference type="EMBL" id="JAVRIC010000007">
    <property type="protein sequence ID" value="MDT0497130.1"/>
    <property type="molecule type" value="Genomic_DNA"/>
</dbReference>
<dbReference type="Proteomes" id="UP001254608">
    <property type="component" value="Unassembled WGS sequence"/>
</dbReference>
<dbReference type="RefSeq" id="WP_311364522.1">
    <property type="nucleotide sequence ID" value="NZ_JAVRIC010000007.1"/>
</dbReference>
<accession>A0ABU2WGY8</accession>